<comment type="caution">
    <text evidence="2">The sequence shown here is derived from an EMBL/GenBank/DDBJ whole genome shotgun (WGS) entry which is preliminary data.</text>
</comment>
<evidence type="ECO:0000256" key="1">
    <source>
        <dbReference type="RuleBase" id="RU364089"/>
    </source>
</evidence>
<dbReference type="Proteomes" id="UP000322294">
    <property type="component" value="Unassembled WGS sequence"/>
</dbReference>
<accession>A0A5S5AXI1</accession>
<name>A0A5S5AXI1_9FIRM</name>
<dbReference type="AlphaFoldDB" id="A0A5S5AXI1"/>
<organism evidence="2 3">
    <name type="scientific">Thermosediminibacter litoriperuensis</name>
    <dbReference type="NCBI Taxonomy" id="291989"/>
    <lineage>
        <taxon>Bacteria</taxon>
        <taxon>Bacillati</taxon>
        <taxon>Bacillota</taxon>
        <taxon>Clostridia</taxon>
        <taxon>Thermosediminibacterales</taxon>
        <taxon>Thermosediminibacteraceae</taxon>
        <taxon>Thermosediminibacter</taxon>
    </lineage>
</organism>
<dbReference type="OrthoDB" id="9764088at2"/>
<dbReference type="GO" id="GO:0070004">
    <property type="term" value="F:cysteine-type exopeptidase activity"/>
    <property type="evidence" value="ECO:0007669"/>
    <property type="project" value="InterPro"/>
</dbReference>
<keyword evidence="3" id="KW-1185">Reference proteome</keyword>
<dbReference type="EMBL" id="VNHO01000009">
    <property type="protein sequence ID" value="TYP56170.1"/>
    <property type="molecule type" value="Genomic_DNA"/>
</dbReference>
<dbReference type="EC" id="3.4.-.-" evidence="1"/>
<reference evidence="2 3" key="1">
    <citation type="submission" date="2019-07" db="EMBL/GenBank/DDBJ databases">
        <title>Genomic Encyclopedia of Type Strains, Phase I: the one thousand microbial genomes (KMG-I) project.</title>
        <authorList>
            <person name="Kyrpides N."/>
        </authorList>
    </citation>
    <scope>NUCLEOTIDE SEQUENCE [LARGE SCALE GENOMIC DNA]</scope>
    <source>
        <strain evidence="2 3">DSM 16647</strain>
    </source>
</reference>
<dbReference type="Pfam" id="PF03577">
    <property type="entry name" value="Peptidase_C69"/>
    <property type="match status" value="1"/>
</dbReference>
<keyword evidence="1" id="KW-0224">Dipeptidase</keyword>
<dbReference type="GO" id="GO:0006508">
    <property type="term" value="P:proteolysis"/>
    <property type="evidence" value="ECO:0007669"/>
    <property type="project" value="UniProtKB-KW"/>
</dbReference>
<protein>
    <recommendedName>
        <fullName evidence="1">Dipeptidase</fullName>
        <ecNumber evidence="1">3.4.-.-</ecNumber>
    </recommendedName>
</protein>
<sequence length="485" mass="54788">MALKSNSKQNLPWSCDTFVVLPDVTANGAVMLGKNSDRPVFDCQPLMYFPARKHEAGSKIKLSYVEIPQAEETYATIGSSPYWCWGYEEGINEYGVAIGNEAIFTKDLAEAAEAAKKGEKIPEGILGMELLRLGLERGKTAREALEVMTTLIEEYGQWGSGVPTSDHSKGAYNNSYIIADKTEAWVLETVGKHWIAKRVGSGYAAISNEPSIRNKWDLMSDHLIENAISKKWWPEEKRDTFDFAFAYTDFKRPLQLSHIRAQRMRQLLKQALVEQGKVSFEWMKRILRDHYEDTFLEGPYFNAALPDFLTICMHSSPAGFTWGNTASSSIFILPKDDDHLPVLWWTPVTPCTGLYLPIFIYGKGLPEILSNAGTVGKQVIAPPEVKEDTFSENSYWWIFKDLLETIKGDEYGSRFEVRQKIVREIFDELENSWIIKTAAVERDAVSLMKEGKDEKAAELLWNFTASCVNEALATVKKVKDIISSV</sequence>
<keyword evidence="1" id="KW-0645">Protease</keyword>
<dbReference type="Gene3D" id="3.60.60.10">
    <property type="entry name" value="Penicillin V Acylase, Chain A"/>
    <property type="match status" value="1"/>
</dbReference>
<gene>
    <name evidence="2" type="ORF">LZ11_01094</name>
</gene>
<evidence type="ECO:0000313" key="3">
    <source>
        <dbReference type="Proteomes" id="UP000322294"/>
    </source>
</evidence>
<dbReference type="InterPro" id="IPR005322">
    <property type="entry name" value="Peptidase_C69"/>
</dbReference>
<dbReference type="PANTHER" id="PTHR12994">
    <property type="entry name" value="SECERNIN"/>
    <property type="match status" value="1"/>
</dbReference>
<proteinExistence type="inferred from homology"/>
<dbReference type="RefSeq" id="WP_148866867.1">
    <property type="nucleotide sequence ID" value="NZ_VNHO01000009.1"/>
</dbReference>
<evidence type="ECO:0000313" key="2">
    <source>
        <dbReference type="EMBL" id="TYP56170.1"/>
    </source>
</evidence>
<comment type="similarity">
    <text evidence="1">Belongs to the peptidase C69 family.</text>
</comment>
<dbReference type="GO" id="GO:0016805">
    <property type="term" value="F:dipeptidase activity"/>
    <property type="evidence" value="ECO:0007669"/>
    <property type="project" value="UniProtKB-KW"/>
</dbReference>
<comment type="catalytic activity">
    <reaction evidence="1">
        <text>an L-aminoacyl-L-amino acid + H2O = 2 an L-alpha-amino acid</text>
        <dbReference type="Rhea" id="RHEA:48940"/>
        <dbReference type="ChEBI" id="CHEBI:15377"/>
        <dbReference type="ChEBI" id="CHEBI:59869"/>
        <dbReference type="ChEBI" id="CHEBI:77460"/>
    </reaction>
</comment>
<keyword evidence="1" id="KW-0378">Hydrolase</keyword>
<dbReference type="PANTHER" id="PTHR12994:SF17">
    <property type="entry name" value="LD30995P"/>
    <property type="match status" value="1"/>
</dbReference>